<name>A0A975U483_9PROT</name>
<keyword evidence="4" id="KW-1185">Reference proteome</keyword>
<dbReference type="KEGG" id="elio:KO353_04190"/>
<proteinExistence type="inferred from homology"/>
<comment type="function">
    <text evidence="1 2">This protein binds to 23S rRNA in the presence of protein L20.</text>
</comment>
<dbReference type="EMBL" id="CP076448">
    <property type="protein sequence ID" value="QXM25438.1"/>
    <property type="molecule type" value="Genomic_DNA"/>
</dbReference>
<dbReference type="GO" id="GO:0005840">
    <property type="term" value="C:ribosome"/>
    <property type="evidence" value="ECO:0007669"/>
    <property type="project" value="UniProtKB-KW"/>
</dbReference>
<keyword evidence="1 2" id="KW-0689">Ribosomal protein</keyword>
<accession>A0A975U483</accession>
<dbReference type="PANTHER" id="PTHR21349">
    <property type="entry name" value="50S RIBOSOMAL PROTEIN L21"/>
    <property type="match status" value="1"/>
</dbReference>
<dbReference type="GO" id="GO:0003735">
    <property type="term" value="F:structural constituent of ribosome"/>
    <property type="evidence" value="ECO:0007669"/>
    <property type="project" value="InterPro"/>
</dbReference>
<dbReference type="Proteomes" id="UP000694001">
    <property type="component" value="Chromosome"/>
</dbReference>
<sequence>MYAVIRTGGKQYRVTQNAVLTVDRLEAEPGATVTFTDVLMVGAEGGVTIGSPTVPGASVAATVLEQKRGEKLIVFKKRRRKNSRRRRGFRSHLTVLRIGEIKA</sequence>
<dbReference type="InterPro" id="IPR001787">
    <property type="entry name" value="Ribosomal_bL21"/>
</dbReference>
<dbReference type="AlphaFoldDB" id="A0A975U483"/>
<gene>
    <name evidence="1 3" type="primary">rplU</name>
    <name evidence="3" type="ORF">KO353_04190</name>
</gene>
<evidence type="ECO:0000313" key="3">
    <source>
        <dbReference type="EMBL" id="QXM25438.1"/>
    </source>
</evidence>
<dbReference type="GO" id="GO:1990904">
    <property type="term" value="C:ribonucleoprotein complex"/>
    <property type="evidence" value="ECO:0007669"/>
    <property type="project" value="UniProtKB-KW"/>
</dbReference>
<dbReference type="HAMAP" id="MF_01363">
    <property type="entry name" value="Ribosomal_bL21"/>
    <property type="match status" value="1"/>
</dbReference>
<evidence type="ECO:0000256" key="2">
    <source>
        <dbReference type="RuleBase" id="RU000562"/>
    </source>
</evidence>
<dbReference type="RefSeq" id="WP_218286494.1">
    <property type="nucleotide sequence ID" value="NZ_CP076448.1"/>
</dbReference>
<organism evidence="3 4">
    <name type="scientific">Elioraea tepida</name>
    <dbReference type="NCBI Taxonomy" id="2843330"/>
    <lineage>
        <taxon>Bacteria</taxon>
        <taxon>Pseudomonadati</taxon>
        <taxon>Pseudomonadota</taxon>
        <taxon>Alphaproteobacteria</taxon>
        <taxon>Acetobacterales</taxon>
        <taxon>Elioraeaceae</taxon>
        <taxon>Elioraea</taxon>
    </lineage>
</organism>
<evidence type="ECO:0000256" key="1">
    <source>
        <dbReference type="HAMAP-Rule" id="MF_01363"/>
    </source>
</evidence>
<comment type="subunit">
    <text evidence="1">Part of the 50S ribosomal subunit. Contacts protein L20.</text>
</comment>
<keyword evidence="1 2" id="KW-0699">rRNA-binding</keyword>
<keyword evidence="1 2" id="KW-0694">RNA-binding</keyword>
<keyword evidence="1 2" id="KW-0687">Ribonucleoprotein</keyword>
<dbReference type="NCBIfam" id="TIGR00061">
    <property type="entry name" value="L21"/>
    <property type="match status" value="1"/>
</dbReference>
<reference evidence="3" key="1">
    <citation type="submission" date="2021-06" db="EMBL/GenBank/DDBJ databases">
        <title>Elioraea tepida, sp. nov., a moderately thermophilic aerobic anoxygenic phototrophic bacterium isolated from an alkaline siliceous hot spring mat community in Yellowstone National Park, WY, USA.</title>
        <authorList>
            <person name="Saini M.K."/>
            <person name="Yoshida S."/>
            <person name="Sebastian A."/>
            <person name="Hirose S."/>
            <person name="Hara E."/>
            <person name="Tamaki H."/>
            <person name="Soulier N.T."/>
            <person name="Albert I."/>
            <person name="Hanada S."/>
            <person name="Bryant D.A."/>
            <person name="Tank M."/>
        </authorList>
    </citation>
    <scope>NUCLEOTIDE SEQUENCE</scope>
    <source>
        <strain evidence="3">MS-P2</strain>
    </source>
</reference>
<protein>
    <recommendedName>
        <fullName evidence="1">Large ribosomal subunit protein bL21</fullName>
    </recommendedName>
</protein>
<dbReference type="GO" id="GO:0006412">
    <property type="term" value="P:translation"/>
    <property type="evidence" value="ECO:0007669"/>
    <property type="project" value="UniProtKB-UniRule"/>
</dbReference>
<evidence type="ECO:0000313" key="4">
    <source>
        <dbReference type="Proteomes" id="UP000694001"/>
    </source>
</evidence>
<comment type="similarity">
    <text evidence="1 2">Belongs to the bacterial ribosomal protein bL21 family.</text>
</comment>
<dbReference type="GO" id="GO:0019843">
    <property type="term" value="F:rRNA binding"/>
    <property type="evidence" value="ECO:0007669"/>
    <property type="project" value="UniProtKB-UniRule"/>
</dbReference>
<dbReference type="Pfam" id="PF00829">
    <property type="entry name" value="Ribosomal_L21p"/>
    <property type="match status" value="1"/>
</dbReference>
<dbReference type="InterPro" id="IPR028909">
    <property type="entry name" value="bL21-like"/>
</dbReference>
<dbReference type="PANTHER" id="PTHR21349:SF0">
    <property type="entry name" value="LARGE RIBOSOMAL SUBUNIT PROTEIN BL21M"/>
    <property type="match status" value="1"/>
</dbReference>